<evidence type="ECO:0000256" key="2">
    <source>
        <dbReference type="SAM" id="MobiDB-lite"/>
    </source>
</evidence>
<dbReference type="PANTHER" id="PTHR31807:SF6">
    <property type="entry name" value="PROTEIN ENDOSPERM DEFECTIVE 1-RELATED"/>
    <property type="match status" value="1"/>
</dbReference>
<dbReference type="GO" id="GO:0005737">
    <property type="term" value="C:cytoplasm"/>
    <property type="evidence" value="ECO:0007669"/>
    <property type="project" value="TreeGrafter"/>
</dbReference>
<evidence type="ECO:0000313" key="3">
    <source>
        <dbReference type="EMBL" id="CAH2058061.1"/>
    </source>
</evidence>
<dbReference type="Pfam" id="PF04484">
    <property type="entry name" value="QWRF"/>
    <property type="match status" value="1"/>
</dbReference>
<reference evidence="3 4" key="1">
    <citation type="submission" date="2022-03" db="EMBL/GenBank/DDBJ databases">
        <authorList>
            <person name="Nunn A."/>
            <person name="Chopra R."/>
            <person name="Nunn A."/>
            <person name="Contreras Garrido A."/>
        </authorList>
    </citation>
    <scope>NUCLEOTIDE SEQUENCE [LARGE SCALE GENOMIC DNA]</scope>
</reference>
<feature type="compositionally biased region" description="Polar residues" evidence="2">
    <location>
        <begin position="19"/>
        <end position="28"/>
    </location>
</feature>
<feature type="region of interest" description="Disordered" evidence="2">
    <location>
        <begin position="1"/>
        <end position="67"/>
    </location>
</feature>
<dbReference type="Proteomes" id="UP000836841">
    <property type="component" value="Chromosome 4"/>
</dbReference>
<feature type="region of interest" description="Disordered" evidence="2">
    <location>
        <begin position="86"/>
        <end position="133"/>
    </location>
</feature>
<feature type="compositionally biased region" description="Low complexity" evidence="2">
    <location>
        <begin position="120"/>
        <end position="133"/>
    </location>
</feature>
<dbReference type="EMBL" id="OU466860">
    <property type="protein sequence ID" value="CAH2058061.1"/>
    <property type="molecule type" value="Genomic_DNA"/>
</dbReference>
<evidence type="ECO:0008006" key="5">
    <source>
        <dbReference type="Google" id="ProtNLM"/>
    </source>
</evidence>
<protein>
    <recommendedName>
        <fullName evidence="5">Protein ENDOSPERM DEFECTIVE 1</fullName>
    </recommendedName>
</protein>
<dbReference type="GO" id="GO:0008017">
    <property type="term" value="F:microtubule binding"/>
    <property type="evidence" value="ECO:0007669"/>
    <property type="project" value="TreeGrafter"/>
</dbReference>
<feature type="compositionally biased region" description="Polar residues" evidence="2">
    <location>
        <begin position="99"/>
        <end position="108"/>
    </location>
</feature>
<gene>
    <name evidence="3" type="ORF">TAV2_LOCUS13715</name>
</gene>
<feature type="non-terminal residue" evidence="3">
    <location>
        <position position="378"/>
    </location>
</feature>
<comment type="similarity">
    <text evidence="1">Belongs to the QWRF family.</text>
</comment>
<feature type="region of interest" description="Disordered" evidence="2">
    <location>
        <begin position="147"/>
        <end position="179"/>
    </location>
</feature>
<dbReference type="AlphaFoldDB" id="A0AAU9S453"/>
<dbReference type="PANTHER" id="PTHR31807">
    <property type="entry name" value="AUGMIN FAMILY MEMBER"/>
    <property type="match status" value="1"/>
</dbReference>
<organism evidence="3 4">
    <name type="scientific">Thlaspi arvense</name>
    <name type="common">Field penny-cress</name>
    <dbReference type="NCBI Taxonomy" id="13288"/>
    <lineage>
        <taxon>Eukaryota</taxon>
        <taxon>Viridiplantae</taxon>
        <taxon>Streptophyta</taxon>
        <taxon>Embryophyta</taxon>
        <taxon>Tracheophyta</taxon>
        <taxon>Spermatophyta</taxon>
        <taxon>Magnoliopsida</taxon>
        <taxon>eudicotyledons</taxon>
        <taxon>Gunneridae</taxon>
        <taxon>Pentapetalae</taxon>
        <taxon>rosids</taxon>
        <taxon>malvids</taxon>
        <taxon>Brassicales</taxon>
        <taxon>Brassicaceae</taxon>
        <taxon>Thlaspideae</taxon>
        <taxon>Thlaspi</taxon>
    </lineage>
</organism>
<dbReference type="GO" id="GO:0005880">
    <property type="term" value="C:nuclear microtubule"/>
    <property type="evidence" value="ECO:0007669"/>
    <property type="project" value="TreeGrafter"/>
</dbReference>
<name>A0AAU9S453_THLAR</name>
<evidence type="ECO:0000256" key="1">
    <source>
        <dbReference type="ARBA" id="ARBA00010016"/>
    </source>
</evidence>
<dbReference type="InterPro" id="IPR007573">
    <property type="entry name" value="QWRF"/>
</dbReference>
<keyword evidence="4" id="KW-1185">Reference proteome</keyword>
<sequence length="378" mass="42068">KSRRQLKLGDGDENRPSETARSLDSPFTLQHDGGKNQHQNRSKPLRENGHRLDTPTPMLPPPSRSRLNQQRLLTSSAAARLLRLSVSSDGEEDNGSDLLPTTGSNSIRSHAKPFNNPTASPLRRSLSSSCDDSSSFRDVRASLSLKNGAGLSLPPVAPNSKIQADTKKQKKASSQQSDAHSLKLLHNRYLQWRFANANAEVKTQSQKAQAERMFYSLGLKMSELSDSVQRKRIELQRLLRVKAVKEIVESQIPSLEQWTSLEEEYSNSLSETTEALLNASLRLPLDVDIKVESQELAEALAIASKSMEGIVQNIGNFVPKTQEMETLMSELARVSSREKASVEDCGVALLKTHSSHIEECYLRSQLIQHHKNCELAER</sequence>
<feature type="compositionally biased region" description="Basic and acidic residues" evidence="2">
    <location>
        <begin position="7"/>
        <end position="18"/>
    </location>
</feature>
<dbReference type="GO" id="GO:0051225">
    <property type="term" value="P:spindle assembly"/>
    <property type="evidence" value="ECO:0007669"/>
    <property type="project" value="TreeGrafter"/>
</dbReference>
<feature type="compositionally biased region" description="Basic and acidic residues" evidence="2">
    <location>
        <begin position="44"/>
        <end position="53"/>
    </location>
</feature>
<accession>A0AAU9S453</accession>
<proteinExistence type="inferred from homology"/>
<evidence type="ECO:0000313" key="4">
    <source>
        <dbReference type="Proteomes" id="UP000836841"/>
    </source>
</evidence>